<evidence type="ECO:0000256" key="6">
    <source>
        <dbReference type="PROSITE-ProRule" id="PRU10141"/>
    </source>
</evidence>
<evidence type="ECO:0000256" key="3">
    <source>
        <dbReference type="ARBA" id="ARBA00022741"/>
    </source>
</evidence>
<dbReference type="Gene3D" id="1.10.510.10">
    <property type="entry name" value="Transferase(Phosphotransferase) domain 1"/>
    <property type="match status" value="1"/>
</dbReference>
<dbReference type="SMART" id="SM00454">
    <property type="entry name" value="SAM"/>
    <property type="match status" value="1"/>
</dbReference>
<evidence type="ECO:0000259" key="9">
    <source>
        <dbReference type="PROSITE" id="PS50011"/>
    </source>
</evidence>
<dbReference type="SMART" id="SM01304">
    <property type="entry name" value="Ras_bdg_2"/>
    <property type="match status" value="1"/>
</dbReference>
<dbReference type="GO" id="GO:0005524">
    <property type="term" value="F:ATP binding"/>
    <property type="evidence" value="ECO:0007669"/>
    <property type="project" value="UniProtKB-UniRule"/>
</dbReference>
<dbReference type="FunFam" id="3.30.200.20:FF:000387">
    <property type="entry name" value="Serine/threonine-protein kinase STE11"/>
    <property type="match status" value="1"/>
</dbReference>
<keyword evidence="2" id="KW-0808">Transferase</keyword>
<dbReference type="GO" id="GO:0004721">
    <property type="term" value="F:phosphoprotein phosphatase activity"/>
    <property type="evidence" value="ECO:0007669"/>
    <property type="project" value="TreeGrafter"/>
</dbReference>
<sequence length="1170" mass="134186">MLDTEREYLASLLDSVECIEYLPLFEEHDITPDLLPSLDKQSIKEIGINKVGDRLSIQILVKLSQIEKIKRDIPINLLDKSVDVAVNSMIQIDEQIKHSQSNNKTVNITVITQDGNTHNIDITKRKFDFEIKRKILISIMEISNSNNWKIYYIDYKEGSSVHDVNDVELDNIVENGIEKDRLILCKSKESVSMDAINTSNKINIKKKKKNKNDDRDIGQFMGGRPPSQMINVNLREYFPNLDNVEIEDIKRKSMRLSMYSTKVLGKNKNRLTMTSNRDSLYSRLSNLSMMTSNRMSVFSDASFGVGMALKIENHNQQSHDIEVEEQEKEGKKEKQQEKIEKLKEEINKTHDDFIVDEHPNSIIELLDESDEEEIEPIEEEEEEEENMMNVINSEVANGPSVWHKGPKIGQGSFGNVYLGLNGLTGELMAIKQVELPQNESEKSKKIMVNALKQEISLLKELSHENIVRYLGSNTDSNNMFIFLEYVPGGSVSSMLKMYGPFEEELIKNFTRQVLVGLVYLHSKGIIHRDIKGGNILVDNNGSVKIGDFGISKKITVEEQSEKEKKRSSLQGSVFWMAPEVVKQVAYTEKADVWSVVIIITIALKSPERATSFIPKILNSNTEIQAEDPDVLINIGFKKCTAFAFFEKCNDGITRFENELKELTNNNIELINSIKINKLDKDLNAGISTFTTIIPYEIKISYDLAKKFKIPVIENFYIHNKIDDDKIIKNTKIPSEILIETKNITNIKELNNLGYYNVGYGIWYKSSISYSKAFTNINYLFNAHFDNIIPGWSLISKRPVNIHKNDDKSIGHLDRDIKKFESINFHKFDTEVYLYAKIKKSLSYPKINLTTKKDGTFKITQLADLHLSTGFGKCRDIYPKIDYPEKNCLADELTLDFVDYILNIEEPDLVVLTGDQIYGIDCFDSETALLKILSLIIKRKIPFALVFGNHDAEEGTWNRSEMMEYISKLPYSLSIAGPEEIKGIGNYQLIINDYYNSNKPIIELIMLDSHSQFPKNSKQIGYDYFSEDQKEFVKRINENYSNNEIIKMAFFHIPLFEYRNINNFESNFYDGKFIESVMSPNINSGMFDIFKEIGIKMISVGHDHCNDFCFLNDGIELCYGGSGGFGGYGGYGGYIRRIRSFEINTITKEITTWKRLYDDPEKIVDKSTYIN</sequence>
<dbReference type="Pfam" id="PF14847">
    <property type="entry name" value="Ras_bdg_2"/>
    <property type="match status" value="1"/>
</dbReference>
<keyword evidence="11" id="KW-1185">Reference proteome</keyword>
<dbReference type="PROSITE" id="PS00108">
    <property type="entry name" value="PROTEIN_KINASE_ST"/>
    <property type="match status" value="1"/>
</dbReference>
<evidence type="ECO:0000313" key="11">
    <source>
        <dbReference type="Proteomes" id="UP000697127"/>
    </source>
</evidence>
<dbReference type="GO" id="GO:0005737">
    <property type="term" value="C:cytoplasm"/>
    <property type="evidence" value="ECO:0007669"/>
    <property type="project" value="TreeGrafter"/>
</dbReference>
<dbReference type="InterPro" id="IPR008271">
    <property type="entry name" value="Ser/Thr_kinase_AS"/>
</dbReference>
<evidence type="ECO:0000256" key="5">
    <source>
        <dbReference type="ARBA" id="ARBA00022840"/>
    </source>
</evidence>
<accession>A0A9P6WIM2</accession>
<dbReference type="SUPFAM" id="SSF56300">
    <property type="entry name" value="Metallo-dependent phosphatases"/>
    <property type="match status" value="1"/>
</dbReference>
<dbReference type="EMBL" id="PUHW01000387">
    <property type="protein sequence ID" value="KAG0686758.1"/>
    <property type="molecule type" value="Genomic_DNA"/>
</dbReference>
<dbReference type="GO" id="GO:0004709">
    <property type="term" value="F:MAP kinase kinase kinase activity"/>
    <property type="evidence" value="ECO:0007669"/>
    <property type="project" value="UniProtKB-ARBA"/>
</dbReference>
<feature type="compositionally biased region" description="Basic and acidic residues" evidence="8">
    <location>
        <begin position="328"/>
        <end position="337"/>
    </location>
</feature>
<dbReference type="Gene3D" id="3.10.20.90">
    <property type="entry name" value="Phosphatidylinositol 3-kinase Catalytic Subunit, Chain A, domain 1"/>
    <property type="match status" value="1"/>
</dbReference>
<reference evidence="10" key="1">
    <citation type="submission" date="2020-11" db="EMBL/GenBank/DDBJ databases">
        <title>Kefir isolates.</title>
        <authorList>
            <person name="Marcisauskas S."/>
            <person name="Kim Y."/>
            <person name="Blasche S."/>
        </authorList>
    </citation>
    <scope>NUCLEOTIDE SEQUENCE</scope>
    <source>
        <strain evidence="10">Olga-1</strain>
    </source>
</reference>
<dbReference type="PROSITE" id="PS00107">
    <property type="entry name" value="PROTEIN_KINASE_ATP"/>
    <property type="match status" value="1"/>
</dbReference>
<evidence type="ECO:0000256" key="1">
    <source>
        <dbReference type="ARBA" id="ARBA00006529"/>
    </source>
</evidence>
<dbReference type="InterPro" id="IPR004843">
    <property type="entry name" value="Calcineurin-like_PHP"/>
</dbReference>
<feature type="region of interest" description="Disordered" evidence="8">
    <location>
        <begin position="315"/>
        <end position="337"/>
    </location>
</feature>
<dbReference type="SMART" id="SM00220">
    <property type="entry name" value="S_TKc"/>
    <property type="match status" value="1"/>
</dbReference>
<evidence type="ECO:0000256" key="7">
    <source>
        <dbReference type="SAM" id="Coils"/>
    </source>
</evidence>
<dbReference type="InterPro" id="IPR017441">
    <property type="entry name" value="Protein_kinase_ATP_BS"/>
</dbReference>
<dbReference type="SUPFAM" id="SSF56112">
    <property type="entry name" value="Protein kinase-like (PK-like)"/>
    <property type="match status" value="1"/>
</dbReference>
<dbReference type="InterPro" id="IPR013761">
    <property type="entry name" value="SAM/pointed_sf"/>
</dbReference>
<dbReference type="InterPro" id="IPR001660">
    <property type="entry name" value="SAM"/>
</dbReference>
<keyword evidence="7" id="KW-0175">Coiled coil</keyword>
<dbReference type="InterPro" id="IPR029052">
    <property type="entry name" value="Metallo-depent_PP-like"/>
</dbReference>
<comment type="similarity">
    <text evidence="1">Belongs to the protein kinase superfamily. STE Ser/Thr protein kinase family. MAP kinase kinase kinase subfamily.</text>
</comment>
<gene>
    <name evidence="10" type="primary">STE11</name>
    <name evidence="10" type="ORF">C6P40_003420</name>
</gene>
<dbReference type="Gene3D" id="3.60.21.10">
    <property type="match status" value="1"/>
</dbReference>
<dbReference type="SUPFAM" id="SSF47769">
    <property type="entry name" value="SAM/Pointed domain"/>
    <property type="match status" value="1"/>
</dbReference>
<feature type="domain" description="Protein kinase" evidence="9">
    <location>
        <begin position="402"/>
        <end position="690"/>
    </location>
</feature>
<evidence type="ECO:0000256" key="4">
    <source>
        <dbReference type="ARBA" id="ARBA00022777"/>
    </source>
</evidence>
<dbReference type="Pfam" id="PF00069">
    <property type="entry name" value="Pkinase"/>
    <property type="match status" value="1"/>
</dbReference>
<dbReference type="GO" id="GO:0030447">
    <property type="term" value="P:filamentous growth"/>
    <property type="evidence" value="ECO:0007669"/>
    <property type="project" value="UniProtKB-ARBA"/>
</dbReference>
<keyword evidence="5 6" id="KW-0067">ATP-binding</keyword>
<dbReference type="Pfam" id="PF00149">
    <property type="entry name" value="Metallophos"/>
    <property type="match status" value="1"/>
</dbReference>
<dbReference type="InterPro" id="IPR029458">
    <property type="entry name" value="Ras-bd_By2"/>
</dbReference>
<keyword evidence="3 6" id="KW-0547">Nucleotide-binding</keyword>
<feature type="binding site" evidence="6">
    <location>
        <position position="431"/>
    </location>
    <ligand>
        <name>ATP</name>
        <dbReference type="ChEBI" id="CHEBI:30616"/>
    </ligand>
</feature>
<dbReference type="Pfam" id="PF07647">
    <property type="entry name" value="SAM_2"/>
    <property type="match status" value="1"/>
</dbReference>
<dbReference type="InterPro" id="IPR011009">
    <property type="entry name" value="Kinase-like_dom_sf"/>
</dbReference>
<name>A0A9P6WIM2_9ASCO</name>
<dbReference type="Proteomes" id="UP000697127">
    <property type="component" value="Unassembled WGS sequence"/>
</dbReference>
<dbReference type="CDD" id="cd07383">
    <property type="entry name" value="MPP_Dcr2"/>
    <property type="match status" value="1"/>
</dbReference>
<keyword evidence="4" id="KW-0418">Kinase</keyword>
<feature type="coiled-coil region" evidence="7">
    <location>
        <begin position="645"/>
        <end position="672"/>
    </location>
</feature>
<evidence type="ECO:0000313" key="10">
    <source>
        <dbReference type="EMBL" id="KAG0686758.1"/>
    </source>
</evidence>
<comment type="caution">
    <text evidence="10">The sequence shown here is derived from an EMBL/GenBank/DDBJ whole genome shotgun (WGS) entry which is preliminary data.</text>
</comment>
<organism evidence="10 11">
    <name type="scientific">Pichia californica</name>
    <dbReference type="NCBI Taxonomy" id="460514"/>
    <lineage>
        <taxon>Eukaryota</taxon>
        <taxon>Fungi</taxon>
        <taxon>Dikarya</taxon>
        <taxon>Ascomycota</taxon>
        <taxon>Saccharomycotina</taxon>
        <taxon>Pichiomycetes</taxon>
        <taxon>Pichiales</taxon>
        <taxon>Pichiaceae</taxon>
        <taxon>Pichia</taxon>
    </lineage>
</organism>
<evidence type="ECO:0000256" key="2">
    <source>
        <dbReference type="ARBA" id="ARBA00022679"/>
    </source>
</evidence>
<dbReference type="PANTHER" id="PTHR32440">
    <property type="entry name" value="PHOSPHATASE DCR2-RELATED-RELATED"/>
    <property type="match status" value="1"/>
</dbReference>
<dbReference type="InterPro" id="IPR000719">
    <property type="entry name" value="Prot_kinase_dom"/>
</dbReference>
<dbReference type="PANTHER" id="PTHR32440:SF0">
    <property type="entry name" value="PHOSPHATASE DCR2-RELATED"/>
    <property type="match status" value="1"/>
</dbReference>
<protein>
    <submittedName>
        <fullName evidence="10">ATP binding</fullName>
    </submittedName>
</protein>
<evidence type="ECO:0000256" key="8">
    <source>
        <dbReference type="SAM" id="MobiDB-lite"/>
    </source>
</evidence>
<proteinExistence type="inferred from homology"/>
<dbReference type="Gene3D" id="1.10.150.50">
    <property type="entry name" value="Transcription Factor, Ets-1"/>
    <property type="match status" value="1"/>
</dbReference>
<dbReference type="AlphaFoldDB" id="A0A9P6WIM2"/>
<dbReference type="PROSITE" id="PS50011">
    <property type="entry name" value="PROTEIN_KINASE_DOM"/>
    <property type="match status" value="1"/>
</dbReference>